<dbReference type="OrthoDB" id="3180470at2"/>
<proteinExistence type="predicted"/>
<reference evidence="1 3" key="1">
    <citation type="journal article" date="2018" name="Elife">
        <title>Discovery and characterization of a prevalent human gut bacterial enzyme sufficient for the inactivation of a family of plant toxins.</title>
        <authorList>
            <person name="Koppel N."/>
            <person name="Bisanz J.E."/>
            <person name="Pandelia M.E."/>
            <person name="Turnbaugh P.J."/>
            <person name="Balskus E.P."/>
        </authorList>
    </citation>
    <scope>NUCLEOTIDE SEQUENCE [LARGE SCALE GENOMIC DNA]</scope>
    <source>
        <strain evidence="1 3">DSM 16107</strain>
    </source>
</reference>
<dbReference type="Pfam" id="PF13692">
    <property type="entry name" value="Glyco_trans_1_4"/>
    <property type="match status" value="1"/>
</dbReference>
<organism evidence="2 4">
    <name type="scientific">Eggerthella sinensis</name>
    <dbReference type="NCBI Taxonomy" id="242230"/>
    <lineage>
        <taxon>Bacteria</taxon>
        <taxon>Bacillati</taxon>
        <taxon>Actinomycetota</taxon>
        <taxon>Coriobacteriia</taxon>
        <taxon>Eggerthellales</taxon>
        <taxon>Eggerthellaceae</taxon>
        <taxon>Eggerthella</taxon>
    </lineage>
</organism>
<accession>A0A3N0J198</accession>
<evidence type="ECO:0000313" key="2">
    <source>
        <dbReference type="EMBL" id="RNM42470.1"/>
    </source>
</evidence>
<dbReference type="EMBL" id="PPTT01000005">
    <property type="protein sequence ID" value="RDB70465.1"/>
    <property type="molecule type" value="Genomic_DNA"/>
</dbReference>
<dbReference type="PANTHER" id="PTHR12526">
    <property type="entry name" value="GLYCOSYLTRANSFERASE"/>
    <property type="match status" value="1"/>
</dbReference>
<keyword evidence="2" id="KW-0808">Transferase</keyword>
<name>A0A3N0J198_9ACTN</name>
<keyword evidence="3" id="KW-1185">Reference proteome</keyword>
<comment type="caution">
    <text evidence="2">The sequence shown here is derived from an EMBL/GenBank/DDBJ whole genome shotgun (WGS) entry which is preliminary data.</text>
</comment>
<gene>
    <name evidence="1" type="ORF">C1876_04340</name>
    <name evidence="2" type="ORF">DMP09_04895</name>
</gene>
<dbReference type="Proteomes" id="UP000253817">
    <property type="component" value="Unassembled WGS sequence"/>
</dbReference>
<dbReference type="Proteomes" id="UP000270112">
    <property type="component" value="Unassembled WGS sequence"/>
</dbReference>
<dbReference type="RefSeq" id="WP_114545493.1">
    <property type="nucleotide sequence ID" value="NZ_JAJCHC010000004.1"/>
</dbReference>
<reference evidence="4" key="2">
    <citation type="submission" date="2018-05" db="EMBL/GenBank/DDBJ databases">
        <title>Genome Sequencing of selected type strains of the family Eggerthellaceae.</title>
        <authorList>
            <person name="Danylec N."/>
            <person name="Stoll D.A."/>
            <person name="Doetsch A."/>
            <person name="Huch M."/>
        </authorList>
    </citation>
    <scope>NUCLEOTIDE SEQUENCE [LARGE SCALE GENOMIC DNA]</scope>
    <source>
        <strain evidence="4">DSM 16107</strain>
    </source>
</reference>
<dbReference type="Gene3D" id="3.40.50.2000">
    <property type="entry name" value="Glycogen Phosphorylase B"/>
    <property type="match status" value="2"/>
</dbReference>
<protein>
    <submittedName>
        <fullName evidence="2">Glycosyltransferase WbuB</fullName>
    </submittedName>
</protein>
<evidence type="ECO:0000313" key="4">
    <source>
        <dbReference type="Proteomes" id="UP000270112"/>
    </source>
</evidence>
<dbReference type="CDD" id="cd03794">
    <property type="entry name" value="GT4_WbuB-like"/>
    <property type="match status" value="1"/>
</dbReference>
<reference evidence="2" key="3">
    <citation type="journal article" date="2019" name="Microbiol. Resour. Announc.">
        <title>Draft Genome Sequences of Type Strains of Gordonibacter faecihominis, Paraeggerthella hongkongensis, Parvibacter caecicola,Slackia equolifaciens, Slackia faecicanis, and Slackia isoflavoniconvertens.</title>
        <authorList>
            <person name="Danylec N."/>
            <person name="Stoll D.A."/>
            <person name="Dotsch A."/>
            <person name="Huch M."/>
        </authorList>
    </citation>
    <scope>NUCLEOTIDE SEQUENCE</scope>
    <source>
        <strain evidence="2">DSM 16107</strain>
    </source>
</reference>
<dbReference type="SUPFAM" id="SSF53756">
    <property type="entry name" value="UDP-Glycosyltransferase/glycogen phosphorylase"/>
    <property type="match status" value="1"/>
</dbReference>
<dbReference type="EMBL" id="QICC01000012">
    <property type="protein sequence ID" value="RNM42470.1"/>
    <property type="molecule type" value="Genomic_DNA"/>
</dbReference>
<evidence type="ECO:0000313" key="3">
    <source>
        <dbReference type="Proteomes" id="UP000253817"/>
    </source>
</evidence>
<dbReference type="AlphaFoldDB" id="A0A3N0J198"/>
<dbReference type="GO" id="GO:0016740">
    <property type="term" value="F:transferase activity"/>
    <property type="evidence" value="ECO:0007669"/>
    <property type="project" value="UniProtKB-KW"/>
</dbReference>
<sequence>METNQHHKRPPKHIAVVTMGVKLGDETRGYTRFRFLSELLAREGFAVDLITSSFQHWEKAQRDCSKACYQDLPYRVVFIDEPGYTKNLDLGRILSHRVAAKNLRAHFERTAGTYDLIYAEIPPNDVARACAEAANALHIPFVADINDLWPEAMRMVVDVPVVSDLAFFPFARDAKRVYQLLAAAVGTSDEYAARPAKDREKPYPRATVYVGNDLASFDAGAREHAADVDKPAGELWVTYAGTLGASYDVITLVEAADLLERKRLTQAAAKGADPALALPPVRVKVLGDGPDREKLEARAAELDAPVDFLGYTAYDLMAAYLCASDITVNSLVTSAAQSIVTKIGDYLASGNPMINTGSSPEFRAKVTSDGFGVNVEAEDAQALADAIEKLAEHASLRKIMGAKARAVAENEFDQPRAYREIVDLLRTLL</sequence>
<evidence type="ECO:0000313" key="1">
    <source>
        <dbReference type="EMBL" id="RDB70465.1"/>
    </source>
</evidence>